<reference evidence="1 2" key="1">
    <citation type="submission" date="2023-07" db="EMBL/GenBank/DDBJ databases">
        <title>Genomic Encyclopedia of Type Strains, Phase IV (KMG-IV): sequencing the most valuable type-strain genomes for metagenomic binning, comparative biology and taxonomic classification.</title>
        <authorList>
            <person name="Goeker M."/>
        </authorList>
    </citation>
    <scope>NUCLEOTIDE SEQUENCE [LARGE SCALE GENOMIC DNA]</scope>
    <source>
        <strain evidence="1 2">DSM 9768</strain>
    </source>
</reference>
<name>A0ABU0A0Y7_9BACI</name>
<dbReference type="Proteomes" id="UP001230005">
    <property type="component" value="Unassembled WGS sequence"/>
</dbReference>
<sequence>MGNGEIKAICHQRGISKLVDNGWLDERKNPAIGWDHTKQYRVNLIKLQRDLLEKGYVLQDYKINLQDFMPPT</sequence>
<keyword evidence="2" id="KW-1185">Reference proteome</keyword>
<evidence type="ECO:0000313" key="2">
    <source>
        <dbReference type="Proteomes" id="UP001230005"/>
    </source>
</evidence>
<organism evidence="1 2">
    <name type="scientific">Evansella vedderi</name>
    <dbReference type="NCBI Taxonomy" id="38282"/>
    <lineage>
        <taxon>Bacteria</taxon>
        <taxon>Bacillati</taxon>
        <taxon>Bacillota</taxon>
        <taxon>Bacilli</taxon>
        <taxon>Bacillales</taxon>
        <taxon>Bacillaceae</taxon>
        <taxon>Evansella</taxon>
    </lineage>
</organism>
<dbReference type="RefSeq" id="WP_307330404.1">
    <property type="nucleotide sequence ID" value="NZ_JAUSUG010000023.1"/>
</dbReference>
<dbReference type="EMBL" id="JAUSUG010000023">
    <property type="protein sequence ID" value="MDQ0257143.1"/>
    <property type="molecule type" value="Genomic_DNA"/>
</dbReference>
<accession>A0ABU0A0Y7</accession>
<evidence type="ECO:0000313" key="1">
    <source>
        <dbReference type="EMBL" id="MDQ0257143.1"/>
    </source>
</evidence>
<protein>
    <submittedName>
        <fullName evidence="1">Uncharacterized protein</fullName>
    </submittedName>
</protein>
<proteinExistence type="predicted"/>
<comment type="caution">
    <text evidence="1">The sequence shown here is derived from an EMBL/GenBank/DDBJ whole genome shotgun (WGS) entry which is preliminary data.</text>
</comment>
<gene>
    <name evidence="1" type="ORF">J2S74_004589</name>
</gene>